<evidence type="ECO:0000256" key="1">
    <source>
        <dbReference type="SAM" id="MobiDB-lite"/>
    </source>
</evidence>
<comment type="caution">
    <text evidence="2">The sequence shown here is derived from an EMBL/GenBank/DDBJ whole genome shotgun (WGS) entry which is preliminary data.</text>
</comment>
<feature type="compositionally biased region" description="Polar residues" evidence="1">
    <location>
        <begin position="15"/>
        <end position="28"/>
    </location>
</feature>
<feature type="compositionally biased region" description="Polar residues" evidence="1">
    <location>
        <begin position="221"/>
        <end position="232"/>
    </location>
</feature>
<evidence type="ECO:0000313" key="2">
    <source>
        <dbReference type="EMBL" id="KAG2323217.1"/>
    </source>
</evidence>
<dbReference type="EMBL" id="JAAMPC010000003">
    <property type="protein sequence ID" value="KAG2323217.1"/>
    <property type="molecule type" value="Genomic_DNA"/>
</dbReference>
<feature type="compositionally biased region" description="Acidic residues" evidence="1">
    <location>
        <begin position="277"/>
        <end position="290"/>
    </location>
</feature>
<feature type="region of interest" description="Disordered" evidence="1">
    <location>
        <begin position="1"/>
        <end position="28"/>
    </location>
</feature>
<feature type="region of interest" description="Disordered" evidence="1">
    <location>
        <begin position="100"/>
        <end position="120"/>
    </location>
</feature>
<gene>
    <name evidence="2" type="ORF">Bca52824_016430</name>
</gene>
<feature type="compositionally biased region" description="Polar residues" evidence="1">
    <location>
        <begin position="301"/>
        <end position="321"/>
    </location>
</feature>
<feature type="region of interest" description="Disordered" evidence="1">
    <location>
        <begin position="219"/>
        <end position="254"/>
    </location>
</feature>
<protein>
    <submittedName>
        <fullName evidence="2">Uncharacterized protein</fullName>
    </submittedName>
</protein>
<accession>A0A8X8B6M7</accession>
<feature type="region of interest" description="Disordered" evidence="1">
    <location>
        <begin position="277"/>
        <end position="326"/>
    </location>
</feature>
<keyword evidence="3" id="KW-1185">Reference proteome</keyword>
<proteinExistence type="predicted"/>
<dbReference type="Proteomes" id="UP000886595">
    <property type="component" value="Unassembled WGS sequence"/>
</dbReference>
<evidence type="ECO:0000313" key="3">
    <source>
        <dbReference type="Proteomes" id="UP000886595"/>
    </source>
</evidence>
<organism evidence="2 3">
    <name type="scientific">Brassica carinata</name>
    <name type="common">Ethiopian mustard</name>
    <name type="synonym">Abyssinian cabbage</name>
    <dbReference type="NCBI Taxonomy" id="52824"/>
    <lineage>
        <taxon>Eukaryota</taxon>
        <taxon>Viridiplantae</taxon>
        <taxon>Streptophyta</taxon>
        <taxon>Embryophyta</taxon>
        <taxon>Tracheophyta</taxon>
        <taxon>Spermatophyta</taxon>
        <taxon>Magnoliopsida</taxon>
        <taxon>eudicotyledons</taxon>
        <taxon>Gunneridae</taxon>
        <taxon>Pentapetalae</taxon>
        <taxon>rosids</taxon>
        <taxon>malvids</taxon>
        <taxon>Brassicales</taxon>
        <taxon>Brassicaceae</taxon>
        <taxon>Brassiceae</taxon>
        <taxon>Brassica</taxon>
    </lineage>
</organism>
<name>A0A8X8B6M7_BRACI</name>
<reference evidence="2 3" key="1">
    <citation type="submission" date="2020-02" db="EMBL/GenBank/DDBJ databases">
        <authorList>
            <person name="Ma Q."/>
            <person name="Huang Y."/>
            <person name="Song X."/>
            <person name="Pei D."/>
        </authorList>
    </citation>
    <scope>NUCLEOTIDE SEQUENCE [LARGE SCALE GENOMIC DNA]</scope>
    <source>
        <strain evidence="2">Sxm20200214</strain>
        <tissue evidence="2">Leaf</tissue>
    </source>
</reference>
<sequence>MPNNENDIPDLHCEINTSGGNEGRQTQSISRDHNLAQNGGQSPVPMGSVFKRLFVGLDPKLKTKIDSNICHSAITPETPSAKRRCVLGVSLDSAQSILRTPEQGSCSTQLNTESSKSTAINTTESNIQRNQRKNKRIALDDITNLASRELITNCTRTPPSNKRICVLGVSMETEQVTRTSDQGSCLSSVKSHVSKATNTCKKNRGPIQKKQHMNGSALLDNITNTGNLSPSETIDEASKTNNEREDDNILDDDEAIDEDLDDFRGIIEELDGSLEFDCSSQEDSDSESDTDCVHHSDGETIFSNEPESNKMSSSTRANVSHKSLKKKPLAKALGSILSYLD</sequence>
<dbReference type="AlphaFoldDB" id="A0A8X8B6M7"/>
<feature type="compositionally biased region" description="Acidic residues" evidence="1">
    <location>
        <begin position="244"/>
        <end position="254"/>
    </location>
</feature>